<feature type="compositionally biased region" description="Basic and acidic residues" evidence="1">
    <location>
        <begin position="97"/>
        <end position="106"/>
    </location>
</feature>
<evidence type="ECO:0000256" key="1">
    <source>
        <dbReference type="SAM" id="MobiDB-lite"/>
    </source>
</evidence>
<feature type="non-terminal residue" evidence="2">
    <location>
        <position position="1"/>
    </location>
</feature>
<feature type="compositionally biased region" description="Polar residues" evidence="1">
    <location>
        <begin position="107"/>
        <end position="131"/>
    </location>
</feature>
<feature type="compositionally biased region" description="Basic and acidic residues" evidence="1">
    <location>
        <begin position="465"/>
        <end position="485"/>
    </location>
</feature>
<dbReference type="STRING" id="27342.A0A0H2QYS1"/>
<dbReference type="InParanoid" id="A0A0H2QYS1"/>
<evidence type="ECO:0000313" key="2">
    <source>
        <dbReference type="EMBL" id="KLO04157.1"/>
    </source>
</evidence>
<protein>
    <submittedName>
        <fullName evidence="2">Uncharacterized protein</fullName>
    </submittedName>
</protein>
<feature type="compositionally biased region" description="Pro residues" evidence="1">
    <location>
        <begin position="14"/>
        <end position="62"/>
    </location>
</feature>
<gene>
    <name evidence="2" type="ORF">SCHPADRAFT_947919</name>
</gene>
<feature type="compositionally biased region" description="Acidic residues" evidence="1">
    <location>
        <begin position="133"/>
        <end position="156"/>
    </location>
</feature>
<dbReference type="AlphaFoldDB" id="A0A0H2QYS1"/>
<evidence type="ECO:0000313" key="3">
    <source>
        <dbReference type="Proteomes" id="UP000053477"/>
    </source>
</evidence>
<feature type="region of interest" description="Disordered" evidence="1">
    <location>
        <begin position="97"/>
        <end position="177"/>
    </location>
</feature>
<proteinExistence type="predicted"/>
<feature type="compositionally biased region" description="Basic and acidic residues" evidence="1">
    <location>
        <begin position="165"/>
        <end position="177"/>
    </location>
</feature>
<sequence length="485" mass="53945">PPPSLPAPSVALPPAAPPLPPATPFPPAPPPPPAAPLPPAPPPPPAAPIPPPVPPSLPPPPASSAAIDAKEAALFTKFEKVMKDTFTNVFDTKLKEALSRTSKGEETSNASSNKSSEGTSRSQNDGVLQQNGDSDEGSDGEDIDIDDGYDGEEEDNTPSKPRLFGKQERKEKKRDGRLKPIHKDIGIVFLRFKLQFDKGENLPALASRDDVEQFEKNAHTGPLIPVGGQPMALEWDKTIGSSKWNLRAVDILTRYYLDRLKGGRCEQKDAKFVDGVTDLKWVKKVVTGRINKLRMCWVRRDEYEVRQEQKRDQGRKDSRQITRRDVRLRIADFFRQTIVNYDQERDAKSLALWDAIHGVISTLGIDGQSGDESDGHNALGVKQVRRLGQPFLNPEIIDLKRAVDTYGPQVQEVKKKEKQGHPAIGRFLESRHDAPGFMVNLPLNWYNPAWYKLLSDTAKRSLTPQKKEAIPKLEPYKAPEKMVTD</sequence>
<dbReference type="EMBL" id="KQ086672">
    <property type="protein sequence ID" value="KLO04157.1"/>
    <property type="molecule type" value="Genomic_DNA"/>
</dbReference>
<reference evidence="2 3" key="1">
    <citation type="submission" date="2015-04" db="EMBL/GenBank/DDBJ databases">
        <title>Complete genome sequence of Schizopora paradoxa KUC8140, a cosmopolitan wood degrader in East Asia.</title>
        <authorList>
            <consortium name="DOE Joint Genome Institute"/>
            <person name="Min B."/>
            <person name="Park H."/>
            <person name="Jang Y."/>
            <person name="Kim J.-J."/>
            <person name="Kim K.H."/>
            <person name="Pangilinan J."/>
            <person name="Lipzen A."/>
            <person name="Riley R."/>
            <person name="Grigoriev I.V."/>
            <person name="Spatafora J.W."/>
            <person name="Choi I.-G."/>
        </authorList>
    </citation>
    <scope>NUCLEOTIDE SEQUENCE [LARGE SCALE GENOMIC DNA]</scope>
    <source>
        <strain evidence="2 3">KUC8140</strain>
    </source>
</reference>
<name>A0A0H2QYS1_9AGAM</name>
<feature type="region of interest" description="Disordered" evidence="1">
    <location>
        <begin position="463"/>
        <end position="485"/>
    </location>
</feature>
<keyword evidence="3" id="KW-1185">Reference proteome</keyword>
<dbReference type="Proteomes" id="UP000053477">
    <property type="component" value="Unassembled WGS sequence"/>
</dbReference>
<dbReference type="OrthoDB" id="3224221at2759"/>
<organism evidence="2 3">
    <name type="scientific">Schizopora paradoxa</name>
    <dbReference type="NCBI Taxonomy" id="27342"/>
    <lineage>
        <taxon>Eukaryota</taxon>
        <taxon>Fungi</taxon>
        <taxon>Dikarya</taxon>
        <taxon>Basidiomycota</taxon>
        <taxon>Agaricomycotina</taxon>
        <taxon>Agaricomycetes</taxon>
        <taxon>Hymenochaetales</taxon>
        <taxon>Schizoporaceae</taxon>
        <taxon>Schizopora</taxon>
    </lineage>
</organism>
<feature type="region of interest" description="Disordered" evidence="1">
    <location>
        <begin position="1"/>
        <end position="65"/>
    </location>
</feature>
<accession>A0A0H2QYS1</accession>